<dbReference type="EMBL" id="CAJNOR010000018">
    <property type="protein sequence ID" value="CAF0755167.1"/>
    <property type="molecule type" value="Genomic_DNA"/>
</dbReference>
<reference evidence="3" key="1">
    <citation type="submission" date="2021-02" db="EMBL/GenBank/DDBJ databases">
        <authorList>
            <person name="Nowell W R."/>
        </authorList>
    </citation>
    <scope>NUCLEOTIDE SEQUENCE</scope>
</reference>
<dbReference type="EMBL" id="CAJNOJ010000036">
    <property type="protein sequence ID" value="CAF0916056.1"/>
    <property type="molecule type" value="Genomic_DNA"/>
</dbReference>
<keyword evidence="4" id="KW-1185">Reference proteome</keyword>
<dbReference type="Proteomes" id="UP000663852">
    <property type="component" value="Unassembled WGS sequence"/>
</dbReference>
<dbReference type="AlphaFoldDB" id="A0A814ALS2"/>
<feature type="chain" id="PRO_5036223812" description="Transmembrane protein" evidence="1">
    <location>
        <begin position="21"/>
        <end position="300"/>
    </location>
</feature>
<evidence type="ECO:0000313" key="2">
    <source>
        <dbReference type="EMBL" id="CAF0755167.1"/>
    </source>
</evidence>
<name>A0A814ALS2_ADIRI</name>
<protein>
    <recommendedName>
        <fullName evidence="6">Transmembrane protein</fullName>
    </recommendedName>
</protein>
<organism evidence="3 5">
    <name type="scientific">Adineta ricciae</name>
    <name type="common">Rotifer</name>
    <dbReference type="NCBI Taxonomy" id="249248"/>
    <lineage>
        <taxon>Eukaryota</taxon>
        <taxon>Metazoa</taxon>
        <taxon>Spiralia</taxon>
        <taxon>Gnathifera</taxon>
        <taxon>Rotifera</taxon>
        <taxon>Eurotatoria</taxon>
        <taxon>Bdelloidea</taxon>
        <taxon>Adinetida</taxon>
        <taxon>Adinetidae</taxon>
        <taxon>Adineta</taxon>
    </lineage>
</organism>
<dbReference type="OrthoDB" id="10031947at2759"/>
<proteinExistence type="predicted"/>
<dbReference type="Proteomes" id="UP000663828">
    <property type="component" value="Unassembled WGS sequence"/>
</dbReference>
<accession>A0A814ALS2</accession>
<evidence type="ECO:0000313" key="5">
    <source>
        <dbReference type="Proteomes" id="UP000663852"/>
    </source>
</evidence>
<evidence type="ECO:0000313" key="3">
    <source>
        <dbReference type="EMBL" id="CAF0916056.1"/>
    </source>
</evidence>
<keyword evidence="1" id="KW-0732">Signal</keyword>
<gene>
    <name evidence="3" type="ORF">EDS130_LOCUS10525</name>
    <name evidence="2" type="ORF">XAT740_LOCUS637</name>
</gene>
<feature type="signal peptide" evidence="1">
    <location>
        <begin position="1"/>
        <end position="20"/>
    </location>
</feature>
<evidence type="ECO:0000256" key="1">
    <source>
        <dbReference type="SAM" id="SignalP"/>
    </source>
</evidence>
<evidence type="ECO:0008006" key="6">
    <source>
        <dbReference type="Google" id="ProtNLM"/>
    </source>
</evidence>
<sequence length="300" mass="32914">MWILLLPCLLLLLILAIVLPIVLVAQQSSPNASASTSETTVITASLTFVSTSTQATTKTTVNCVYPFEPTPSGQCVNILIDFNNCGSVGYVCPTNYTSCSAGECSSAPSMVLTNAIPIFTAALNGSIDDIYYNVTLPLNITLYNTTTNFVQVSTNGVLCLDNCSTIYTETTLPSSNFSGATAFPYWDDLYVYANTSQGIYYEVQGNTPNRTVIFEYYCSHYRKPEEYYHFQVVFFEQKPGVVKYIYYDVSDRGISCTIGIQASCTGPFMQHAFHQMNSAVPNMTLTYDTNKGAFDLSSIS</sequence>
<comment type="caution">
    <text evidence="3">The sequence shown here is derived from an EMBL/GenBank/DDBJ whole genome shotgun (WGS) entry which is preliminary data.</text>
</comment>
<evidence type="ECO:0000313" key="4">
    <source>
        <dbReference type="Proteomes" id="UP000663828"/>
    </source>
</evidence>